<accession>H0HWR3</accession>
<dbReference type="Proteomes" id="UP000003250">
    <property type="component" value="Unassembled WGS sequence"/>
</dbReference>
<protein>
    <submittedName>
        <fullName evidence="1">Transposase IS116/IS110/IS902</fullName>
    </submittedName>
</protein>
<sequence length="48" mass="5236">MGEWLRGLLSRTHMNTAVVALAAKMARIIWAVLRSGRPFQMAALPSVG</sequence>
<gene>
    <name evidence="1" type="ORF">MAXJ12_23142</name>
</gene>
<evidence type="ECO:0000313" key="1">
    <source>
        <dbReference type="EMBL" id="EHK54862.1"/>
    </source>
</evidence>
<evidence type="ECO:0000313" key="2">
    <source>
        <dbReference type="Proteomes" id="UP000003250"/>
    </source>
</evidence>
<proteinExistence type="predicted"/>
<dbReference type="PATRIC" id="fig|1107882.3.peg.4512"/>
<reference evidence="1 2" key="1">
    <citation type="journal article" date="2012" name="J. Bacteriol.">
        <title>Draft Genome Sequence of Mesorhizobium alhagi CCNWXJ12-2T, a Novel Salt-Resistant Species Isolated from the Desert of Northwestern China.</title>
        <authorList>
            <person name="Zhou M."/>
            <person name="Chen W."/>
            <person name="Chen H."/>
            <person name="Wei G."/>
        </authorList>
    </citation>
    <scope>NUCLEOTIDE SEQUENCE [LARGE SCALE GENOMIC DNA]</scope>
    <source>
        <strain evidence="1 2">CCNWXJ12-2</strain>
    </source>
</reference>
<name>H0HWR3_9HYPH</name>
<dbReference type="AlphaFoldDB" id="H0HWR3"/>
<organism evidence="1 2">
    <name type="scientific">Mesorhizobium alhagi CCNWXJ12-2</name>
    <dbReference type="NCBI Taxonomy" id="1107882"/>
    <lineage>
        <taxon>Bacteria</taxon>
        <taxon>Pseudomonadati</taxon>
        <taxon>Pseudomonadota</taxon>
        <taxon>Alphaproteobacteria</taxon>
        <taxon>Hyphomicrobiales</taxon>
        <taxon>Phyllobacteriaceae</taxon>
        <taxon>Allomesorhizobium</taxon>
    </lineage>
</organism>
<dbReference type="EMBL" id="AHAM01000187">
    <property type="protein sequence ID" value="EHK54862.1"/>
    <property type="molecule type" value="Genomic_DNA"/>
</dbReference>
<keyword evidence="2" id="KW-1185">Reference proteome</keyword>